<evidence type="ECO:0000313" key="1">
    <source>
        <dbReference type="EMBL" id="SER95483.1"/>
    </source>
</evidence>
<protein>
    <submittedName>
        <fullName evidence="1">Uncharacterized protein</fullName>
    </submittedName>
</protein>
<gene>
    <name evidence="1" type="ORF">SAMN05216188_11867</name>
</gene>
<evidence type="ECO:0000313" key="2">
    <source>
        <dbReference type="Proteomes" id="UP000199352"/>
    </source>
</evidence>
<name>A0A1H9TFV0_9PSEU</name>
<dbReference type="Proteomes" id="UP000199352">
    <property type="component" value="Unassembled WGS sequence"/>
</dbReference>
<dbReference type="RefSeq" id="WP_177221479.1">
    <property type="nucleotide sequence ID" value="NZ_FOFR01000018.1"/>
</dbReference>
<reference evidence="2" key="1">
    <citation type="submission" date="2016-10" db="EMBL/GenBank/DDBJ databases">
        <authorList>
            <person name="Varghese N."/>
            <person name="Submissions S."/>
        </authorList>
    </citation>
    <scope>NUCLEOTIDE SEQUENCE [LARGE SCALE GENOMIC DNA]</scope>
    <source>
        <strain evidence="2">CGMCC 4.3525</strain>
    </source>
</reference>
<keyword evidence="2" id="KW-1185">Reference proteome</keyword>
<accession>A0A1H9TFV0</accession>
<dbReference type="AlphaFoldDB" id="A0A1H9TFV0"/>
<proteinExistence type="predicted"/>
<organism evidence="1 2">
    <name type="scientific">Lentzea xinjiangensis</name>
    <dbReference type="NCBI Taxonomy" id="402600"/>
    <lineage>
        <taxon>Bacteria</taxon>
        <taxon>Bacillati</taxon>
        <taxon>Actinomycetota</taxon>
        <taxon>Actinomycetes</taxon>
        <taxon>Pseudonocardiales</taxon>
        <taxon>Pseudonocardiaceae</taxon>
        <taxon>Lentzea</taxon>
    </lineage>
</organism>
<sequence>MPPPRPLFVTEIIPATIQTLQERHQRILAITGAGGFVTDPELQRVLDLCKQILEPPQQ</sequence>
<dbReference type="EMBL" id="FOFR01000018">
    <property type="protein sequence ID" value="SER95483.1"/>
    <property type="molecule type" value="Genomic_DNA"/>
</dbReference>
<dbReference type="STRING" id="402600.SAMN05216188_11867"/>